<dbReference type="RefSeq" id="WP_100380343.1">
    <property type="nucleotide sequence ID" value="NZ_CBCSBW010000010.1"/>
</dbReference>
<dbReference type="Proteomes" id="UP000229366">
    <property type="component" value="Unassembled WGS sequence"/>
</dbReference>
<keyword evidence="1" id="KW-0472">Membrane</keyword>
<organism evidence="2 3">
    <name type="scientific">Polynucleobacter brandtiae</name>
    <dbReference type="NCBI Taxonomy" id="1938816"/>
    <lineage>
        <taxon>Bacteria</taxon>
        <taxon>Pseudomonadati</taxon>
        <taxon>Pseudomonadota</taxon>
        <taxon>Betaproteobacteria</taxon>
        <taxon>Burkholderiales</taxon>
        <taxon>Burkholderiaceae</taxon>
        <taxon>Polynucleobacter</taxon>
    </lineage>
</organism>
<dbReference type="OrthoDB" id="5796467at2"/>
<proteinExistence type="predicted"/>
<feature type="transmembrane region" description="Helical" evidence="1">
    <location>
        <begin position="64"/>
        <end position="83"/>
    </location>
</feature>
<dbReference type="AlphaFoldDB" id="A0A2M8VH98"/>
<reference evidence="2 3" key="1">
    <citation type="submission" date="2017-11" db="EMBL/GenBank/DDBJ databases">
        <title>Genomic Encyclopedia of Type Strains, Phase III (KMG-III): the genomes of soil and plant-associated and newly described type strains.</title>
        <authorList>
            <person name="Whitman W."/>
        </authorList>
    </citation>
    <scope>NUCLEOTIDE SEQUENCE [LARGE SCALE GENOMIC DNA]</scope>
    <source>
        <strain evidence="2 3">UB-Domo-W1</strain>
    </source>
</reference>
<keyword evidence="1" id="KW-1133">Transmembrane helix</keyword>
<accession>A0A2M8VH98</accession>
<keyword evidence="3" id="KW-1185">Reference proteome</keyword>
<name>A0A2M8VH98_9BURK</name>
<keyword evidence="1" id="KW-0812">Transmembrane</keyword>
<feature type="transmembrane region" description="Helical" evidence="1">
    <location>
        <begin position="35"/>
        <end position="58"/>
    </location>
</feature>
<evidence type="ECO:0000313" key="2">
    <source>
        <dbReference type="EMBL" id="PJI76062.1"/>
    </source>
</evidence>
<dbReference type="EMBL" id="PGTX01000009">
    <property type="protein sequence ID" value="PJI76062.1"/>
    <property type="molecule type" value="Genomic_DNA"/>
</dbReference>
<protein>
    <submittedName>
        <fullName evidence="2">Uncharacterized protein</fullName>
    </submittedName>
</protein>
<sequence length="129" mass="15257">MYSIIKFVLFLFHSGWKILNPNLNPLRNAPLQVKYFATVLLGCFWSLAFCLYTAQFFFIGINMLAHIVLISMIFVTWYTFTYFRKKYPSRNLPPLMRDRYFAPKCYEMTEAEKSFAIKRADLLLKAALI</sequence>
<evidence type="ECO:0000256" key="1">
    <source>
        <dbReference type="SAM" id="Phobius"/>
    </source>
</evidence>
<evidence type="ECO:0000313" key="3">
    <source>
        <dbReference type="Proteomes" id="UP000229366"/>
    </source>
</evidence>
<comment type="caution">
    <text evidence="2">The sequence shown here is derived from an EMBL/GenBank/DDBJ whole genome shotgun (WGS) entry which is preliminary data.</text>
</comment>
<gene>
    <name evidence="2" type="ORF">B0G85_2051</name>
</gene>